<dbReference type="EMBL" id="SHKP01000004">
    <property type="protein sequence ID" value="RZU02270.1"/>
    <property type="molecule type" value="Genomic_DNA"/>
</dbReference>
<dbReference type="InterPro" id="IPR006626">
    <property type="entry name" value="PbH1"/>
</dbReference>
<proteinExistence type="predicted"/>
<dbReference type="SUPFAM" id="SSF51126">
    <property type="entry name" value="Pectin lyase-like"/>
    <property type="match status" value="1"/>
</dbReference>
<dbReference type="OrthoDB" id="4710199at2"/>
<keyword evidence="4" id="KW-1185">Reference proteome</keyword>
<feature type="compositionally biased region" description="Low complexity" evidence="1">
    <location>
        <begin position="59"/>
        <end position="71"/>
    </location>
</feature>
<comment type="caution">
    <text evidence="3">The sequence shown here is derived from an EMBL/GenBank/DDBJ whole genome shotgun (WGS) entry which is preliminary data.</text>
</comment>
<dbReference type="InterPro" id="IPR012334">
    <property type="entry name" value="Pectin_lyas_fold"/>
</dbReference>
<evidence type="ECO:0000259" key="2">
    <source>
        <dbReference type="Pfam" id="PF12708"/>
    </source>
</evidence>
<feature type="compositionally biased region" description="Polar residues" evidence="1">
    <location>
        <begin position="78"/>
        <end position="87"/>
    </location>
</feature>
<feature type="domain" description="Rhamnogalacturonase A/B/Epimerase-like pectate lyase" evidence="2">
    <location>
        <begin position="146"/>
        <end position="407"/>
    </location>
</feature>
<name>A0A4Q7VZP8_9BURK</name>
<reference evidence="3 4" key="1">
    <citation type="submission" date="2019-02" db="EMBL/GenBank/DDBJ databases">
        <title>Genomic Encyclopedia of Type Strains, Phase IV (KMG-IV): sequencing the most valuable type-strain genomes for metagenomic binning, comparative biology and taxonomic classification.</title>
        <authorList>
            <person name="Goeker M."/>
        </authorList>
    </citation>
    <scope>NUCLEOTIDE SEQUENCE [LARGE SCALE GENOMIC DNA]</scope>
    <source>
        <strain evidence="3 4">DSM 19570</strain>
    </source>
</reference>
<evidence type="ECO:0000313" key="3">
    <source>
        <dbReference type="EMBL" id="RZU02270.1"/>
    </source>
</evidence>
<feature type="region of interest" description="Disordered" evidence="1">
    <location>
        <begin position="59"/>
        <end position="102"/>
    </location>
</feature>
<dbReference type="InterPro" id="IPR011050">
    <property type="entry name" value="Pectin_lyase_fold/virulence"/>
</dbReference>
<organism evidence="3 4">
    <name type="scientific">Rivibacter subsaxonicus</name>
    <dbReference type="NCBI Taxonomy" id="457575"/>
    <lineage>
        <taxon>Bacteria</taxon>
        <taxon>Pseudomonadati</taxon>
        <taxon>Pseudomonadota</taxon>
        <taxon>Betaproteobacteria</taxon>
        <taxon>Burkholderiales</taxon>
        <taxon>Rivibacter</taxon>
    </lineage>
</organism>
<dbReference type="AlphaFoldDB" id="A0A4Q7VZP8"/>
<dbReference type="Pfam" id="PF12708">
    <property type="entry name" value="Pect-lyase_RHGA_epim"/>
    <property type="match status" value="1"/>
</dbReference>
<accession>A0A4Q7VZP8</accession>
<dbReference type="SMART" id="SM00710">
    <property type="entry name" value="PbH1"/>
    <property type="match status" value="8"/>
</dbReference>
<evidence type="ECO:0000256" key="1">
    <source>
        <dbReference type="SAM" id="MobiDB-lite"/>
    </source>
</evidence>
<dbReference type="InterPro" id="IPR024535">
    <property type="entry name" value="RHGA/B-epi-like_pectate_lyase"/>
</dbReference>
<gene>
    <name evidence="3" type="ORF">EV670_0293</name>
</gene>
<evidence type="ECO:0000313" key="4">
    <source>
        <dbReference type="Proteomes" id="UP000293671"/>
    </source>
</evidence>
<dbReference type="Proteomes" id="UP000293671">
    <property type="component" value="Unassembled WGS sequence"/>
</dbReference>
<sequence>MRRRPPECLFGLSEYPTFTMAFRSQLHVKPSTLLLCLLAVSGALTACGGGGEVDDTVVAESSTSTPAASTEDSAEALISTSTPSTDTEVADGSASNADMAPNLPEETILPPEAQDTETMATAQANSTANCSIIPAIPAVPSGAKLVTAFGAKPNDTTDDTAAIQKALDGMKSGEWLVFPSGKYLINKSIKLKVANTTMYGAGATIHATNPTDQAIWIQADGVRVYSFTKTAVTTTRQTTPWSAGMTIYASNADGSRKAVNNVVIQGNKIINAGTPGTNLANSAGSAGIIILKGYRFLVANNTVQRSLADAIHITSGSRDGRVIGNTVRENGDDMVAVVSYAAGGSGALGSGSKTYSDWSNKQSSGINKNMYIANNDLAGQYWGRGITMIGADGVTVRNNKVHNSPMGAGILLAREASYQTFGTRNILIDGNTIDQTQTMNPPYNPGNKFTTSKITGHGAIEIHSVIFKDEAAIAQLSTDLSVRNVAMINNKITEVDAPGMRIGQASGSSVSAVDPATGKTVTRTTQAGRIENLGLEKTAMSGVHHSVPMSISTTNVQTTSTWCSGNTNSGSGITSGACKMTAKPAVTGATLSCTSTGQTG</sequence>
<protein>
    <submittedName>
        <fullName evidence="3">Polygalacturonase</fullName>
    </submittedName>
</protein>
<dbReference type="Gene3D" id="2.160.20.10">
    <property type="entry name" value="Single-stranded right-handed beta-helix, Pectin lyase-like"/>
    <property type="match status" value="1"/>
</dbReference>